<protein>
    <recommendedName>
        <fullName evidence="3">WD_REPEATS_REGION domain-containing protein</fullName>
    </recommendedName>
</protein>
<keyword evidence="1" id="KW-1185">Reference proteome</keyword>
<reference evidence="1" key="1">
    <citation type="submission" date="2022-06" db="EMBL/GenBank/DDBJ databases">
        <authorList>
            <person name="Berger JAMES D."/>
            <person name="Berger JAMES D."/>
        </authorList>
    </citation>
    <scope>NUCLEOTIDE SEQUENCE [LARGE SCALE GENOMIC DNA]</scope>
</reference>
<dbReference type="Pfam" id="PF00400">
    <property type="entry name" value="WD40"/>
    <property type="match status" value="2"/>
</dbReference>
<dbReference type="Gene3D" id="2.130.10.10">
    <property type="entry name" value="YVTN repeat-like/Quinoprotein amine dehydrogenase"/>
    <property type="match status" value="2"/>
</dbReference>
<evidence type="ECO:0000313" key="2">
    <source>
        <dbReference type="WBParaSite" id="TREG1_125820.1"/>
    </source>
</evidence>
<accession>A0AA85J2L0</accession>
<evidence type="ECO:0000313" key="1">
    <source>
        <dbReference type="Proteomes" id="UP000050795"/>
    </source>
</evidence>
<dbReference type="SMART" id="SM00320">
    <property type="entry name" value="WD40"/>
    <property type="match status" value="3"/>
</dbReference>
<dbReference type="InterPro" id="IPR011047">
    <property type="entry name" value="Quinoprotein_ADH-like_sf"/>
</dbReference>
<dbReference type="AlphaFoldDB" id="A0AA85J2L0"/>
<dbReference type="Proteomes" id="UP000050795">
    <property type="component" value="Unassembled WGS sequence"/>
</dbReference>
<proteinExistence type="predicted"/>
<dbReference type="SUPFAM" id="SSF50998">
    <property type="entry name" value="Quinoprotein alcohol dehydrogenase-like"/>
    <property type="match status" value="1"/>
</dbReference>
<reference evidence="2" key="2">
    <citation type="submission" date="2023-11" db="UniProtKB">
        <authorList>
            <consortium name="WormBaseParasite"/>
        </authorList>
    </citation>
    <scope>IDENTIFICATION</scope>
</reference>
<dbReference type="InterPro" id="IPR015943">
    <property type="entry name" value="WD40/YVTN_repeat-like_dom_sf"/>
</dbReference>
<dbReference type="WBParaSite" id="TREG1_125820.1">
    <property type="protein sequence ID" value="TREG1_125820.1"/>
    <property type="gene ID" value="TREG1_125820"/>
</dbReference>
<organism evidence="1 2">
    <name type="scientific">Trichobilharzia regenti</name>
    <name type="common">Nasal bird schistosome</name>
    <dbReference type="NCBI Taxonomy" id="157069"/>
    <lineage>
        <taxon>Eukaryota</taxon>
        <taxon>Metazoa</taxon>
        <taxon>Spiralia</taxon>
        <taxon>Lophotrochozoa</taxon>
        <taxon>Platyhelminthes</taxon>
        <taxon>Trematoda</taxon>
        <taxon>Digenea</taxon>
        <taxon>Strigeidida</taxon>
        <taxon>Schistosomatoidea</taxon>
        <taxon>Schistosomatidae</taxon>
        <taxon>Trichobilharzia</taxon>
    </lineage>
</organism>
<name>A0AA85J2L0_TRIRE</name>
<dbReference type="InterPro" id="IPR001680">
    <property type="entry name" value="WD40_rpt"/>
</dbReference>
<sequence>MEPLHILIPAQPAHSNRENSPTVSNSIGPCTFILSALDAYFISGHLNGWIIIWSIEKHRPCCQWIGHSGYQITSLHFWPRNTSHVIISHARDGFIRFWEFNQLQVNSSNLFEPLHQIFSEIRTYDVSFCNSTFWPASMNCSATTDLYFLAHVCHDEIEGESSEAARQPIIEVIQFPQFTFICHQSIDAIRIACKNISNLGMCMALQGVEKHSSIERIHCLLLAGFESGHLVLLGDGLVLCVIDDLLGQSIPIMTFSLRPVVVQQSGKETTITTDLQKITRLIVLGGPSVDTCDTSSPVSGSIAFVQLEYKPQLDNPYILSKVRKTLDNSLIGISCFSWRGDGRLLAIGQWDGQIRLAEIQSKVDRFKIKSLGYLTSIGGLNEGSLIGDWSSTTLTKPHGPNIDQQSKLIRSCTFTKTSNYLLTSVPANGGAIGSLLVWDVYRTES</sequence>
<evidence type="ECO:0008006" key="3">
    <source>
        <dbReference type="Google" id="ProtNLM"/>
    </source>
</evidence>